<evidence type="ECO:0000313" key="3">
    <source>
        <dbReference type="Proteomes" id="UP001286313"/>
    </source>
</evidence>
<name>A0AAE1FR28_PETCI</name>
<keyword evidence="3" id="KW-1185">Reference proteome</keyword>
<comment type="caution">
    <text evidence="2">The sequence shown here is derived from an EMBL/GenBank/DDBJ whole genome shotgun (WGS) entry which is preliminary data.</text>
</comment>
<feature type="region of interest" description="Disordered" evidence="1">
    <location>
        <begin position="1"/>
        <end position="28"/>
    </location>
</feature>
<reference evidence="2" key="1">
    <citation type="submission" date="2023-10" db="EMBL/GenBank/DDBJ databases">
        <title>Genome assemblies of two species of porcelain crab, Petrolisthes cinctipes and Petrolisthes manimaculis (Anomura: Porcellanidae).</title>
        <authorList>
            <person name="Angst P."/>
        </authorList>
    </citation>
    <scope>NUCLEOTIDE SEQUENCE</scope>
    <source>
        <strain evidence="2">PB745_01</strain>
        <tissue evidence="2">Gill</tissue>
    </source>
</reference>
<protein>
    <submittedName>
        <fullName evidence="2">Uncharacterized protein</fullName>
    </submittedName>
</protein>
<dbReference type="AlphaFoldDB" id="A0AAE1FR28"/>
<accession>A0AAE1FR28</accession>
<proteinExistence type="predicted"/>
<sequence>MGDVTLSKSGEGGRTWGHRTRNKSQGGNSVHCLCKKKYLVYWWRRRGWRRGVEWRVEQWSNKRCGEYRGGARDVELESGPRGVESGVVELRNLKGGPAATRGLERGVVELRSLESGPGATRGMASGVV</sequence>
<dbReference type="Proteomes" id="UP001286313">
    <property type="component" value="Unassembled WGS sequence"/>
</dbReference>
<gene>
    <name evidence="2" type="ORF">Pcinc_016943</name>
</gene>
<organism evidence="2 3">
    <name type="scientific">Petrolisthes cinctipes</name>
    <name type="common">Flat porcelain crab</name>
    <dbReference type="NCBI Taxonomy" id="88211"/>
    <lineage>
        <taxon>Eukaryota</taxon>
        <taxon>Metazoa</taxon>
        <taxon>Ecdysozoa</taxon>
        <taxon>Arthropoda</taxon>
        <taxon>Crustacea</taxon>
        <taxon>Multicrustacea</taxon>
        <taxon>Malacostraca</taxon>
        <taxon>Eumalacostraca</taxon>
        <taxon>Eucarida</taxon>
        <taxon>Decapoda</taxon>
        <taxon>Pleocyemata</taxon>
        <taxon>Anomura</taxon>
        <taxon>Galatheoidea</taxon>
        <taxon>Porcellanidae</taxon>
        <taxon>Petrolisthes</taxon>
    </lineage>
</organism>
<evidence type="ECO:0000256" key="1">
    <source>
        <dbReference type="SAM" id="MobiDB-lite"/>
    </source>
</evidence>
<evidence type="ECO:0000313" key="2">
    <source>
        <dbReference type="EMBL" id="KAK3878359.1"/>
    </source>
</evidence>
<dbReference type="EMBL" id="JAWQEG010001559">
    <property type="protein sequence ID" value="KAK3878359.1"/>
    <property type="molecule type" value="Genomic_DNA"/>
</dbReference>